<dbReference type="EMBL" id="FZOA01000004">
    <property type="protein sequence ID" value="SNR79346.1"/>
    <property type="molecule type" value="Genomic_DNA"/>
</dbReference>
<organism evidence="1 2">
    <name type="scientific">Methylobacillus rhizosphaerae</name>
    <dbReference type="NCBI Taxonomy" id="551994"/>
    <lineage>
        <taxon>Bacteria</taxon>
        <taxon>Pseudomonadati</taxon>
        <taxon>Pseudomonadota</taxon>
        <taxon>Betaproteobacteria</taxon>
        <taxon>Nitrosomonadales</taxon>
        <taxon>Methylophilaceae</taxon>
        <taxon>Methylobacillus</taxon>
    </lineage>
</organism>
<dbReference type="Proteomes" id="UP000198305">
    <property type="component" value="Unassembled WGS sequence"/>
</dbReference>
<accession>A0A238Z7D7</accession>
<sequence length="52" mass="5965">MAEFANSPVTYVKYTGLAMEFAESKSFFHFLKFHLGSKSIDSFDHQWKSTAV</sequence>
<proteinExistence type="predicted"/>
<evidence type="ECO:0000313" key="1">
    <source>
        <dbReference type="EMBL" id="SNR79346.1"/>
    </source>
</evidence>
<dbReference type="AlphaFoldDB" id="A0A238Z7D7"/>
<evidence type="ECO:0000313" key="2">
    <source>
        <dbReference type="Proteomes" id="UP000198305"/>
    </source>
</evidence>
<name>A0A238Z7D7_9PROT</name>
<gene>
    <name evidence="1" type="ORF">SAMN05192560_1109</name>
</gene>
<protein>
    <submittedName>
        <fullName evidence="1">Uncharacterized protein</fullName>
    </submittedName>
</protein>
<keyword evidence="2" id="KW-1185">Reference proteome</keyword>
<reference evidence="2" key="1">
    <citation type="submission" date="2017-06" db="EMBL/GenBank/DDBJ databases">
        <authorList>
            <person name="Varghese N."/>
            <person name="Submissions S."/>
        </authorList>
    </citation>
    <scope>NUCLEOTIDE SEQUENCE [LARGE SCALE GENOMIC DNA]</scope>
    <source>
        <strain evidence="2">Ca-68</strain>
    </source>
</reference>